<gene>
    <name evidence="2" type="ORF">BD626DRAFT_477051</name>
</gene>
<evidence type="ECO:0000313" key="2">
    <source>
        <dbReference type="EMBL" id="TRM70328.1"/>
    </source>
</evidence>
<keyword evidence="3" id="KW-1185">Reference proteome</keyword>
<dbReference type="EMBL" id="VDMD01000001">
    <property type="protein sequence ID" value="TRM70328.1"/>
    <property type="molecule type" value="Genomic_DNA"/>
</dbReference>
<evidence type="ECO:0000313" key="3">
    <source>
        <dbReference type="Proteomes" id="UP000320762"/>
    </source>
</evidence>
<proteinExistence type="predicted"/>
<protein>
    <submittedName>
        <fullName evidence="2">Conidiation protein 6-domain-containing protein</fullName>
    </submittedName>
</protein>
<feature type="compositionally biased region" description="Basic and acidic residues" evidence="1">
    <location>
        <begin position="59"/>
        <end position="77"/>
    </location>
</feature>
<feature type="region of interest" description="Disordered" evidence="1">
    <location>
        <begin position="21"/>
        <end position="44"/>
    </location>
</feature>
<evidence type="ECO:0000256" key="1">
    <source>
        <dbReference type="SAM" id="MobiDB-lite"/>
    </source>
</evidence>
<name>A0A550CZV9_9AGAR</name>
<comment type="caution">
    <text evidence="2">The sequence shown here is derived from an EMBL/GenBank/DDBJ whole genome shotgun (WGS) entry which is preliminary data.</text>
</comment>
<organism evidence="2 3">
    <name type="scientific">Schizophyllum amplum</name>
    <dbReference type="NCBI Taxonomy" id="97359"/>
    <lineage>
        <taxon>Eukaryota</taxon>
        <taxon>Fungi</taxon>
        <taxon>Dikarya</taxon>
        <taxon>Basidiomycota</taxon>
        <taxon>Agaricomycotina</taxon>
        <taxon>Agaricomycetes</taxon>
        <taxon>Agaricomycetidae</taxon>
        <taxon>Agaricales</taxon>
        <taxon>Schizophyllaceae</taxon>
        <taxon>Schizophyllum</taxon>
    </lineage>
</organism>
<dbReference type="OrthoDB" id="5419162at2759"/>
<reference evidence="2 3" key="1">
    <citation type="journal article" date="2019" name="New Phytol.">
        <title>Comparative genomics reveals unique wood-decay strategies and fruiting body development in the Schizophyllaceae.</title>
        <authorList>
            <person name="Almasi E."/>
            <person name="Sahu N."/>
            <person name="Krizsan K."/>
            <person name="Balint B."/>
            <person name="Kovacs G.M."/>
            <person name="Kiss B."/>
            <person name="Cseklye J."/>
            <person name="Drula E."/>
            <person name="Henrissat B."/>
            <person name="Nagy I."/>
            <person name="Chovatia M."/>
            <person name="Adam C."/>
            <person name="LaButti K."/>
            <person name="Lipzen A."/>
            <person name="Riley R."/>
            <person name="Grigoriev I.V."/>
            <person name="Nagy L.G."/>
        </authorList>
    </citation>
    <scope>NUCLEOTIDE SEQUENCE [LARGE SCALE GENOMIC DNA]</scope>
    <source>
        <strain evidence="2 3">NL-1724</strain>
    </source>
</reference>
<dbReference type="Proteomes" id="UP000320762">
    <property type="component" value="Unassembled WGS sequence"/>
</dbReference>
<sequence>MSQNQKGIDIVSHDEHAEIDNFDENTSGQSRIATGESKSGKEEANVVRGYKATLSNPRVGEEAKERAQEYLEQHGAA</sequence>
<dbReference type="AlphaFoldDB" id="A0A550CZV9"/>
<feature type="region of interest" description="Disordered" evidence="1">
    <location>
        <begin position="58"/>
        <end position="77"/>
    </location>
</feature>
<accession>A0A550CZV9</accession>
<dbReference type="Pfam" id="PF10346">
    <property type="entry name" value="Con-6"/>
    <property type="match status" value="1"/>
</dbReference>
<dbReference type="InterPro" id="IPR018824">
    <property type="entry name" value="Conidiation-specific_6"/>
</dbReference>